<keyword evidence="1" id="KW-0479">Metal-binding</keyword>
<dbReference type="InterPro" id="IPR013087">
    <property type="entry name" value="Znf_C2H2_type"/>
</dbReference>
<dbReference type="AlphaFoldDB" id="A0A4Y2BMU7"/>
<dbReference type="Proteomes" id="UP000499080">
    <property type="component" value="Unassembled WGS sequence"/>
</dbReference>
<name>A0A4Y2BMU7_ARAVE</name>
<accession>A0A4Y2BMU7</accession>
<keyword evidence="1" id="KW-0863">Zinc-finger</keyword>
<gene>
    <name evidence="3" type="ORF">AVEN_174772_1</name>
</gene>
<organism evidence="3 4">
    <name type="scientific">Araneus ventricosus</name>
    <name type="common">Orbweaver spider</name>
    <name type="synonym">Epeira ventricosa</name>
    <dbReference type="NCBI Taxonomy" id="182803"/>
    <lineage>
        <taxon>Eukaryota</taxon>
        <taxon>Metazoa</taxon>
        <taxon>Ecdysozoa</taxon>
        <taxon>Arthropoda</taxon>
        <taxon>Chelicerata</taxon>
        <taxon>Arachnida</taxon>
        <taxon>Araneae</taxon>
        <taxon>Araneomorphae</taxon>
        <taxon>Entelegynae</taxon>
        <taxon>Araneoidea</taxon>
        <taxon>Araneidae</taxon>
        <taxon>Araneus</taxon>
    </lineage>
</organism>
<dbReference type="PROSITE" id="PS00028">
    <property type="entry name" value="ZINC_FINGER_C2H2_1"/>
    <property type="match status" value="1"/>
</dbReference>
<dbReference type="EMBL" id="BGPR01000086">
    <property type="protein sequence ID" value="GBL92514.1"/>
    <property type="molecule type" value="Genomic_DNA"/>
</dbReference>
<evidence type="ECO:0000313" key="4">
    <source>
        <dbReference type="Proteomes" id="UP000499080"/>
    </source>
</evidence>
<dbReference type="PROSITE" id="PS50157">
    <property type="entry name" value="ZINC_FINGER_C2H2_2"/>
    <property type="match status" value="1"/>
</dbReference>
<evidence type="ECO:0000259" key="2">
    <source>
        <dbReference type="PROSITE" id="PS50157"/>
    </source>
</evidence>
<keyword evidence="1" id="KW-0862">Zinc</keyword>
<comment type="caution">
    <text evidence="3">The sequence shown here is derived from an EMBL/GenBank/DDBJ whole genome shotgun (WGS) entry which is preliminary data.</text>
</comment>
<dbReference type="GO" id="GO:0008270">
    <property type="term" value="F:zinc ion binding"/>
    <property type="evidence" value="ECO:0007669"/>
    <property type="project" value="UniProtKB-KW"/>
</dbReference>
<feature type="domain" description="C2H2-type" evidence="2">
    <location>
        <begin position="66"/>
        <end position="93"/>
    </location>
</feature>
<protein>
    <recommendedName>
        <fullName evidence="2">C2H2-type domain-containing protein</fullName>
    </recommendedName>
</protein>
<reference evidence="3 4" key="1">
    <citation type="journal article" date="2019" name="Sci. Rep.">
        <title>Orb-weaving spider Araneus ventricosus genome elucidates the spidroin gene catalogue.</title>
        <authorList>
            <person name="Kono N."/>
            <person name="Nakamura H."/>
            <person name="Ohtoshi R."/>
            <person name="Moran D.A.P."/>
            <person name="Shinohara A."/>
            <person name="Yoshida Y."/>
            <person name="Fujiwara M."/>
            <person name="Mori M."/>
            <person name="Tomita M."/>
            <person name="Arakawa K."/>
        </authorList>
    </citation>
    <scope>NUCLEOTIDE SEQUENCE [LARGE SCALE GENOMIC DNA]</scope>
</reference>
<evidence type="ECO:0000256" key="1">
    <source>
        <dbReference type="PROSITE-ProRule" id="PRU00042"/>
    </source>
</evidence>
<proteinExistence type="predicted"/>
<keyword evidence="4" id="KW-1185">Reference proteome</keyword>
<sequence length="97" mass="11275">MDYTEGSSVSESAYLDCEYNSNPVCSNRESKRLGFQPSCKPVTRRPKIDLFSYEIYRQFIWDVDPEPCKVCFKKFGTNGGLRCHERVHEAAKRLMQV</sequence>
<evidence type="ECO:0000313" key="3">
    <source>
        <dbReference type="EMBL" id="GBL92514.1"/>
    </source>
</evidence>